<organism evidence="1 2">
    <name type="scientific">Ferroplasma acidarmanus Fer1</name>
    <dbReference type="NCBI Taxonomy" id="333146"/>
    <lineage>
        <taxon>Archaea</taxon>
        <taxon>Methanobacteriati</taxon>
        <taxon>Thermoplasmatota</taxon>
        <taxon>Thermoplasmata</taxon>
        <taxon>Thermoplasmatales</taxon>
        <taxon>Ferroplasmaceae</taxon>
        <taxon>Ferroplasma</taxon>
    </lineage>
</organism>
<dbReference type="EMBL" id="CP004145">
    <property type="protein sequence ID" value="AGO61070.1"/>
    <property type="molecule type" value="Genomic_DNA"/>
</dbReference>
<evidence type="ECO:0000313" key="1">
    <source>
        <dbReference type="EMBL" id="AGO61070.1"/>
    </source>
</evidence>
<keyword evidence="2" id="KW-1185">Reference proteome</keyword>
<protein>
    <submittedName>
        <fullName evidence="1">Uncharacterized protein</fullName>
    </submittedName>
</protein>
<dbReference type="KEGG" id="fac:FACI_IFERC01G1090"/>
<name>S0ASJ8_FERAC</name>
<dbReference type="GeneID" id="16025261"/>
<dbReference type="AlphaFoldDB" id="S0ASJ8"/>
<proteinExistence type="predicted"/>
<dbReference type="HOGENOM" id="CLU_119372_0_0_2"/>
<sequence>MQLVFDEYFKIYPVKKRIVEGLYASGISIVNEKFYLNNIEIPLSSIASTLKVNRRTLYETIKFVNRNPVVKEIMENVSVLPDTKKISLLMKNEVVTVFIDKGMYFKVIPEIIRILEKQMSNIKEIYSINSDYETSFIRLIFYNEVEEEVFRKFNSVTGINKILIDSPEEIDVICDKCEIKICQHKISTSFKEHSIYK</sequence>
<dbReference type="RefSeq" id="WP_009887123.1">
    <property type="nucleotide sequence ID" value="NC_021592.1"/>
</dbReference>
<gene>
    <name evidence="1" type="ORF">FACI_IFERC00001G1090</name>
</gene>
<reference evidence="1 2" key="1">
    <citation type="journal article" date="2007" name="Proc. Natl. Acad. Sci. U.S.A.">
        <title>Genome dynamics in a natural archaeal population.</title>
        <authorList>
            <person name="Allen E.E."/>
            <person name="Tyson G.W."/>
            <person name="Whitaker R.J."/>
            <person name="Detter J.C."/>
            <person name="Richardson P.M."/>
            <person name="Banfield J.F."/>
        </authorList>
    </citation>
    <scope>NUCLEOTIDE SEQUENCE [LARGE SCALE GENOMIC DNA]</scope>
    <source>
        <strain evidence="2">fer1</strain>
    </source>
</reference>
<dbReference type="Proteomes" id="UP000014660">
    <property type="component" value="Chromosome"/>
</dbReference>
<accession>S0ASJ8</accession>
<evidence type="ECO:0000313" key="2">
    <source>
        <dbReference type="Proteomes" id="UP000014660"/>
    </source>
</evidence>